<proteinExistence type="predicted"/>
<evidence type="ECO:0000313" key="2">
    <source>
        <dbReference type="EMBL" id="KAH9511885.1"/>
    </source>
</evidence>
<feature type="compositionally biased region" description="Acidic residues" evidence="1">
    <location>
        <begin position="18"/>
        <end position="30"/>
    </location>
</feature>
<dbReference type="Proteomes" id="UP000790347">
    <property type="component" value="Unassembled WGS sequence"/>
</dbReference>
<reference evidence="2" key="1">
    <citation type="submission" date="2013-05" db="EMBL/GenBank/DDBJ databases">
        <authorList>
            <person name="Yim A.K.Y."/>
            <person name="Chan T.F."/>
            <person name="Ji K.M."/>
            <person name="Liu X.Y."/>
            <person name="Zhou J.W."/>
            <person name="Li R.Q."/>
            <person name="Yang K.Y."/>
            <person name="Li J."/>
            <person name="Li M."/>
            <person name="Law P.T.W."/>
            <person name="Wu Y.L."/>
            <person name="Cai Z.L."/>
            <person name="Qin H."/>
            <person name="Bao Y."/>
            <person name="Leung R.K.K."/>
            <person name="Ng P.K.S."/>
            <person name="Zou J."/>
            <person name="Zhong X.J."/>
            <person name="Ran P.X."/>
            <person name="Zhong N.S."/>
            <person name="Liu Z.G."/>
            <person name="Tsui S.K.W."/>
        </authorList>
    </citation>
    <scope>NUCLEOTIDE SEQUENCE</scope>
    <source>
        <strain evidence="2">Derf</strain>
        <tissue evidence="2">Whole organism</tissue>
    </source>
</reference>
<protein>
    <submittedName>
        <fullName evidence="2">Uncharacterized protein</fullName>
    </submittedName>
</protein>
<comment type="caution">
    <text evidence="2">The sequence shown here is derived from an EMBL/GenBank/DDBJ whole genome shotgun (WGS) entry which is preliminary data.</text>
</comment>
<keyword evidence="3" id="KW-1185">Reference proteome</keyword>
<gene>
    <name evidence="2" type="ORF">DERF_010309</name>
</gene>
<name>A0A922L4W3_DERFA</name>
<evidence type="ECO:0000256" key="1">
    <source>
        <dbReference type="SAM" id="MobiDB-lite"/>
    </source>
</evidence>
<dbReference type="EMBL" id="ASGP02000004">
    <property type="protein sequence ID" value="KAH9511885.1"/>
    <property type="molecule type" value="Genomic_DNA"/>
</dbReference>
<organism evidence="2 3">
    <name type="scientific">Dermatophagoides farinae</name>
    <name type="common">American house dust mite</name>
    <dbReference type="NCBI Taxonomy" id="6954"/>
    <lineage>
        <taxon>Eukaryota</taxon>
        <taxon>Metazoa</taxon>
        <taxon>Ecdysozoa</taxon>
        <taxon>Arthropoda</taxon>
        <taxon>Chelicerata</taxon>
        <taxon>Arachnida</taxon>
        <taxon>Acari</taxon>
        <taxon>Acariformes</taxon>
        <taxon>Sarcoptiformes</taxon>
        <taxon>Astigmata</taxon>
        <taxon>Psoroptidia</taxon>
        <taxon>Analgoidea</taxon>
        <taxon>Pyroglyphidae</taxon>
        <taxon>Dermatophagoidinae</taxon>
        <taxon>Dermatophagoides</taxon>
    </lineage>
</organism>
<evidence type="ECO:0000313" key="3">
    <source>
        <dbReference type="Proteomes" id="UP000790347"/>
    </source>
</evidence>
<feature type="region of interest" description="Disordered" evidence="1">
    <location>
        <begin position="11"/>
        <end position="30"/>
    </location>
</feature>
<dbReference type="AlphaFoldDB" id="A0A922L4W3"/>
<sequence>MISRWISWMANQTSNENESNDNDDDDDEVELNDIDNQIPTSGMIVIINIHTSEQKFNDVPITVQIDDGNNNNNNNAD</sequence>
<accession>A0A922L4W3</accession>
<reference evidence="2" key="2">
    <citation type="journal article" date="2022" name="Res Sq">
        <title>Comparative Genomics Reveals Insights into the Divergent Evolution of Astigmatic Mites and Household Pest Adaptations.</title>
        <authorList>
            <person name="Xiong Q."/>
            <person name="Wan A.T.-Y."/>
            <person name="Liu X.-Y."/>
            <person name="Fung C.S.-H."/>
            <person name="Xiao X."/>
            <person name="Malainual N."/>
            <person name="Hou J."/>
            <person name="Wang L."/>
            <person name="Wang M."/>
            <person name="Yang K."/>
            <person name="Cui Y."/>
            <person name="Leung E."/>
            <person name="Nong W."/>
            <person name="Shin S.-K."/>
            <person name="Au S."/>
            <person name="Jeong K.Y."/>
            <person name="Chew F.T."/>
            <person name="Hui J."/>
            <person name="Leung T.F."/>
            <person name="Tungtrongchitr A."/>
            <person name="Zhong N."/>
            <person name="Liu Z."/>
            <person name="Tsui S."/>
        </authorList>
    </citation>
    <scope>NUCLEOTIDE SEQUENCE</scope>
    <source>
        <strain evidence="2">Derf</strain>
        <tissue evidence="2">Whole organism</tissue>
    </source>
</reference>